<accession>N1QV33</accession>
<dbReference type="AlphaFoldDB" id="N1QV33"/>
<dbReference type="EnsemblPlants" id="EMT12908">
    <property type="protein sequence ID" value="EMT12908"/>
    <property type="gene ID" value="F775_24548"/>
</dbReference>
<name>N1QV33_AEGTA</name>
<protein>
    <submittedName>
        <fullName evidence="1">Uncharacterized protein</fullName>
    </submittedName>
</protein>
<proteinExistence type="predicted"/>
<reference evidence="1" key="1">
    <citation type="submission" date="2015-06" db="UniProtKB">
        <authorList>
            <consortium name="EnsemblPlants"/>
        </authorList>
    </citation>
    <scope>IDENTIFICATION</scope>
</reference>
<evidence type="ECO:0000313" key="1">
    <source>
        <dbReference type="EnsemblPlants" id="EMT12908"/>
    </source>
</evidence>
<sequence length="106" mass="11201">MAADAAYAKLVLLACDGGVLNLSARMYRMVLVGDEGALAATAEEARRSAAVAVVDYKKAIGKMSVLSNEELVRRSCGAGARGRSQLHSPLLLPRRVQDMFLAHTAG</sequence>
<organism evidence="1">
    <name type="scientific">Aegilops tauschii</name>
    <name type="common">Tausch's goatgrass</name>
    <name type="synonym">Aegilops squarrosa</name>
    <dbReference type="NCBI Taxonomy" id="37682"/>
    <lineage>
        <taxon>Eukaryota</taxon>
        <taxon>Viridiplantae</taxon>
        <taxon>Streptophyta</taxon>
        <taxon>Embryophyta</taxon>
        <taxon>Tracheophyta</taxon>
        <taxon>Spermatophyta</taxon>
        <taxon>Magnoliopsida</taxon>
        <taxon>Liliopsida</taxon>
        <taxon>Poales</taxon>
        <taxon>Poaceae</taxon>
        <taxon>BOP clade</taxon>
        <taxon>Pooideae</taxon>
        <taxon>Triticodae</taxon>
        <taxon>Triticeae</taxon>
        <taxon>Triticinae</taxon>
        <taxon>Aegilops</taxon>
    </lineage>
</organism>